<evidence type="ECO:0000259" key="1">
    <source>
        <dbReference type="Pfam" id="PF10551"/>
    </source>
</evidence>
<feature type="domain" description="MULE transposase" evidence="1">
    <location>
        <begin position="78"/>
        <end position="175"/>
    </location>
</feature>
<keyword evidence="3" id="KW-1185">Reference proteome</keyword>
<accession>A0A8H7SMX0</accession>
<dbReference type="InterPro" id="IPR018289">
    <property type="entry name" value="MULE_transposase_dom"/>
</dbReference>
<evidence type="ECO:0000313" key="3">
    <source>
        <dbReference type="Proteomes" id="UP000613177"/>
    </source>
</evidence>
<dbReference type="AlphaFoldDB" id="A0A8H7SMX0"/>
<protein>
    <recommendedName>
        <fullName evidence="1">MULE transposase domain-containing protein</fullName>
    </recommendedName>
</protein>
<dbReference type="PANTHER" id="PTHR47718">
    <property type="entry name" value="OS01G0519700 PROTEIN"/>
    <property type="match status" value="1"/>
</dbReference>
<evidence type="ECO:0000313" key="2">
    <source>
        <dbReference type="EMBL" id="KAG2232112.1"/>
    </source>
</evidence>
<dbReference type="Pfam" id="PF10551">
    <property type="entry name" value="MULE"/>
    <property type="match status" value="1"/>
</dbReference>
<comment type="caution">
    <text evidence="2">The sequence shown here is derived from an EMBL/GenBank/DDBJ whole genome shotgun (WGS) entry which is preliminary data.</text>
</comment>
<dbReference type="EMBL" id="JAEPRE010000123">
    <property type="protein sequence ID" value="KAG2232112.1"/>
    <property type="molecule type" value="Genomic_DNA"/>
</dbReference>
<feature type="non-terminal residue" evidence="2">
    <location>
        <position position="1"/>
    </location>
</feature>
<reference evidence="2" key="1">
    <citation type="submission" date="2021-01" db="EMBL/GenBank/DDBJ databases">
        <title>Metabolic potential, ecology and presence of endohyphal bacteria is reflected in genomic diversity of Mucoromycotina.</title>
        <authorList>
            <person name="Muszewska A."/>
            <person name="Okrasinska A."/>
            <person name="Steczkiewicz K."/>
            <person name="Drgas O."/>
            <person name="Orlowska M."/>
            <person name="Perlinska-Lenart U."/>
            <person name="Aleksandrzak-Piekarczyk T."/>
            <person name="Szatraj K."/>
            <person name="Zielenkiewicz U."/>
            <person name="Pilsyk S."/>
            <person name="Malc E."/>
            <person name="Mieczkowski P."/>
            <person name="Kruszewska J.S."/>
            <person name="Biernat P."/>
            <person name="Pawlowska J."/>
        </authorList>
    </citation>
    <scope>NUCLEOTIDE SEQUENCE</scope>
    <source>
        <strain evidence="2">WA0000018081</strain>
    </source>
</reference>
<proteinExistence type="predicted"/>
<sequence>MLLKKDIQNIQALFLKDDDGKVMYSLITNLENLNYVVRIQVKNSNDKAMDETGAKEVTSLFFIKQTAIEDVRRWPEAVIIDATYKTNAHKMSLINIVGTGNVSSIRVDNRLETFPIAAAFVSSKIEDDYTWVLKELRSAVWDDSELPSVFVTDNEQALKNAIESIFPESRHLLCRNVTKEEYNLLLAEAEFAFKNAMTCSDENTFQRSLLKFQTIVTKQGNFAKNGEAAKMYLKNILLQVDEIKRWAGVLDNRHSHTDNRISGGAEGFHSGLKKVLGHQSASRLTLTTKRMDAYYNQKRSERNG</sequence>
<name>A0A8H7SMX0_9FUNG</name>
<dbReference type="Proteomes" id="UP000613177">
    <property type="component" value="Unassembled WGS sequence"/>
</dbReference>
<gene>
    <name evidence="2" type="ORF">INT48_006789</name>
</gene>
<organism evidence="2 3">
    <name type="scientific">Thamnidium elegans</name>
    <dbReference type="NCBI Taxonomy" id="101142"/>
    <lineage>
        <taxon>Eukaryota</taxon>
        <taxon>Fungi</taxon>
        <taxon>Fungi incertae sedis</taxon>
        <taxon>Mucoromycota</taxon>
        <taxon>Mucoromycotina</taxon>
        <taxon>Mucoromycetes</taxon>
        <taxon>Mucorales</taxon>
        <taxon>Mucorineae</taxon>
        <taxon>Mucoraceae</taxon>
        <taxon>Thamnidium</taxon>
    </lineage>
</organism>
<dbReference type="PANTHER" id="PTHR47718:SF10">
    <property type="entry name" value="PROTEIN FAR1-RELATED SEQUENCE"/>
    <property type="match status" value="1"/>
</dbReference>